<feature type="domain" description="MobA/VirD2-like nuclease" evidence="2">
    <location>
        <begin position="71"/>
        <end position="163"/>
    </location>
</feature>
<evidence type="ECO:0000256" key="1">
    <source>
        <dbReference type="SAM" id="MobiDB-lite"/>
    </source>
</evidence>
<dbReference type="InterPro" id="IPR005094">
    <property type="entry name" value="Endonuclease_MobA/VirD2"/>
</dbReference>
<proteinExistence type="predicted"/>
<dbReference type="EMBL" id="JAELXS010000017">
    <property type="protein sequence ID" value="MBJ6123609.1"/>
    <property type="molecule type" value="Genomic_DNA"/>
</dbReference>
<gene>
    <name evidence="3" type="ORF">JAO74_17660</name>
</gene>
<evidence type="ECO:0000313" key="4">
    <source>
        <dbReference type="Proteomes" id="UP000640426"/>
    </source>
</evidence>
<name>A0ABS0XU85_9SPHN</name>
<organism evidence="3 4">
    <name type="scientific">Sphingomonas mollis</name>
    <dbReference type="NCBI Taxonomy" id="2795726"/>
    <lineage>
        <taxon>Bacteria</taxon>
        <taxon>Pseudomonadati</taxon>
        <taxon>Pseudomonadota</taxon>
        <taxon>Alphaproteobacteria</taxon>
        <taxon>Sphingomonadales</taxon>
        <taxon>Sphingomonadaceae</taxon>
        <taxon>Sphingomonas</taxon>
    </lineage>
</organism>
<comment type="caution">
    <text evidence="3">The sequence shown here is derived from an EMBL/GenBank/DDBJ whole genome shotgun (WGS) entry which is preliminary data.</text>
</comment>
<accession>A0ABS0XU85</accession>
<evidence type="ECO:0000313" key="3">
    <source>
        <dbReference type="EMBL" id="MBJ6123609.1"/>
    </source>
</evidence>
<feature type="compositionally biased region" description="Basic and acidic residues" evidence="1">
    <location>
        <begin position="289"/>
        <end position="312"/>
    </location>
</feature>
<protein>
    <submittedName>
        <fullName evidence="3">Relaxase/mobilization nuclease domain-containing protein</fullName>
    </submittedName>
</protein>
<dbReference type="Proteomes" id="UP000640426">
    <property type="component" value="Unassembled WGS sequence"/>
</dbReference>
<dbReference type="RefSeq" id="WP_199041380.1">
    <property type="nucleotide sequence ID" value="NZ_JAELXS010000017.1"/>
</dbReference>
<sequence>MSSAQAAARARLDRLSSKVPEVMVKVTGRKHVGGAASAHLAYIGRHGQLEIETRDGDLIDTKAAMIALGEEWDSDADSARGQRVAAVALVFSMPEGTPPSVVKDAARAVAQQTFGEIHDFVMALHVDTGRPHVHLTVAAAGENGQRFNPRKDDLARMRESFAQELRSRGVKAEATPRRARGQMRSGQAMSLYKQRVAHQLGERPLPNADAAVLNEVRSVIVGTKSFHHTPDEIAGGRNWRHARAVYTRAADRLARSDEAEDRTLAAKVHGFVAAFPTPDTYRMAVGKSAIEKLKRAPDPPRRRDGPDRSSHR</sequence>
<dbReference type="Pfam" id="PF03432">
    <property type="entry name" value="Relaxase"/>
    <property type="match status" value="1"/>
</dbReference>
<dbReference type="Gene3D" id="3.30.930.30">
    <property type="match status" value="1"/>
</dbReference>
<keyword evidence="4" id="KW-1185">Reference proteome</keyword>
<evidence type="ECO:0000259" key="2">
    <source>
        <dbReference type="Pfam" id="PF03432"/>
    </source>
</evidence>
<reference evidence="4" key="1">
    <citation type="submission" date="2020-12" db="EMBL/GenBank/DDBJ databases">
        <title>Hymenobacter sp.</title>
        <authorList>
            <person name="Kim M.K."/>
        </authorList>
    </citation>
    <scope>NUCLEOTIDE SEQUENCE [LARGE SCALE GENOMIC DNA]</scope>
    <source>
        <strain evidence="4">BT553</strain>
    </source>
</reference>
<feature type="region of interest" description="Disordered" evidence="1">
    <location>
        <begin position="287"/>
        <end position="312"/>
    </location>
</feature>